<dbReference type="GO" id="GO:0005643">
    <property type="term" value="C:nuclear pore"/>
    <property type="evidence" value="ECO:0007669"/>
    <property type="project" value="TreeGrafter"/>
</dbReference>
<dbReference type="Gene3D" id="1.25.10.10">
    <property type="entry name" value="Leucine-rich Repeat Variant"/>
    <property type="match status" value="1"/>
</dbReference>
<evidence type="ECO:0000256" key="3">
    <source>
        <dbReference type="ARBA" id="ARBA00018928"/>
    </source>
</evidence>
<sequence>MDQLLSAISVVSDPSQYTRDIHVQAIEYLNSVRSSPSQSWQLALNLFVDAKSDGTRTHVAQIRVFALQILDDLLNNRVAQLEPDVFEIIKTSFLAYIRQEFIYGSAEATAPYIRNKFSHTLALLFLCVYPHQWPNFFPTIYQLLHHDTTTSSATPSTAFNLHVSSLFFHVLIEISGEVADTILKGAREFAEGRHRRDGIVRDQIRERDSKGISEAVLAIISDSEMHLVSRREKKELGDQQSLEDIIGLAIKAFACLIPWINVNFTVTPDTLPLLFRLLSDPALPIRIETANAFLRMIQKGLKEPGDKLQLIRVLSLAEVLTRLEEKTRGNDEDVPFREGLGKLANGLGLETSKLVDEATLPSDLRSAAQEELAKSLPVILRFLGDEWDDTSVTVHPFLSTILGTKKEFLSTLLEVVLLKMKWDKDADPENMDEDEKLAFESMRKDLRAFVDSIITIDEGLCDLSIHTLVMNTLRTYQSGATVSWENAELAVYLVYLYGEIQKIPRGPQQFVQIPSEMRMETKNAGASSRKPRLNYAGYPLTAQGELMMALVQSDICSYPHSSVVMQFFETVGRYGDFFRTRKECASPVLSAFIDVRGIHHPRTDLRGRLFYLFHRFIKDIRSEIPHELVPTILNSIGDLMVLNVELPEPDSPGIDPLENAVNTPSLFDSQLYLFETVGTLLSLLSGAQVEQAVLLQTITNPLLTALSETLQIQMIGPQDVLPVLKVHHLIRALGNISKGFPDAPVPTPQNYTPPVWISVFDQVAEAVLVSLATMSGWKVVREATRFAFTRIIAAAGPATTKYIPTLMGRMLASCQPDELVEFIQFLGLVVHRLQLEVFDVLNELVGPLHNHMASLVSQPIDGTDARLEHVQTMKAYLDLLVNIMTGRLYVVFVSPRNKSLVESLCQFGLTVAGDSSDPSSQRVAWTLLARLTTHFGRTETQADLAAKDRAGSGKPVDDANHSIPGYEMFVYDRLIPLVFELPNRPGFNLKDAQTLQVLGECGTLLAATRKARGQEVVDFFTNVFLPSQNWPPETISNFVVQLTEQDTKGFKKYWTDFVRSSLSASQSR</sequence>
<dbReference type="InterPro" id="IPR040017">
    <property type="entry name" value="XPOT"/>
</dbReference>
<evidence type="ECO:0000256" key="1">
    <source>
        <dbReference type="ARBA" id="ARBA00004496"/>
    </source>
</evidence>
<evidence type="ECO:0000256" key="8">
    <source>
        <dbReference type="ARBA" id="ARBA00023242"/>
    </source>
</evidence>
<comment type="caution">
    <text evidence="12">The sequence shown here is derived from an EMBL/GenBank/DDBJ whole genome shotgun (WGS) entry which is preliminary data.</text>
</comment>
<evidence type="ECO:0000259" key="10">
    <source>
        <dbReference type="Pfam" id="PF08389"/>
    </source>
</evidence>
<comment type="function">
    <text evidence="9">tRNA nucleus export receptor which facilitates tRNA translocation across the nuclear pore complex.</text>
</comment>
<evidence type="ECO:0000256" key="4">
    <source>
        <dbReference type="ARBA" id="ARBA00022448"/>
    </source>
</evidence>
<organism evidence="12 13">
    <name type="scientific">Hydnum rufescens UP504</name>
    <dbReference type="NCBI Taxonomy" id="1448309"/>
    <lineage>
        <taxon>Eukaryota</taxon>
        <taxon>Fungi</taxon>
        <taxon>Dikarya</taxon>
        <taxon>Basidiomycota</taxon>
        <taxon>Agaricomycotina</taxon>
        <taxon>Agaricomycetes</taxon>
        <taxon>Cantharellales</taxon>
        <taxon>Hydnaceae</taxon>
        <taxon>Hydnum</taxon>
    </lineage>
</organism>
<name>A0A9P6E1Q6_9AGAM</name>
<evidence type="ECO:0000313" key="13">
    <source>
        <dbReference type="Proteomes" id="UP000886523"/>
    </source>
</evidence>
<feature type="domain" description="Exportin-T C-terminal" evidence="11">
    <location>
        <begin position="364"/>
        <end position="1059"/>
    </location>
</feature>
<keyword evidence="7 9" id="KW-0694">RNA-binding</keyword>
<dbReference type="GO" id="GO:0016363">
    <property type="term" value="C:nuclear matrix"/>
    <property type="evidence" value="ECO:0007669"/>
    <property type="project" value="TreeGrafter"/>
</dbReference>
<gene>
    <name evidence="12" type="ORF">BS47DRAFT_1370679</name>
</gene>
<keyword evidence="4 9" id="KW-0813">Transport</keyword>
<keyword evidence="13" id="KW-1185">Reference proteome</keyword>
<dbReference type="Pfam" id="PF19282">
    <property type="entry name" value="Exportin-T"/>
    <property type="match status" value="1"/>
</dbReference>
<evidence type="ECO:0000313" key="12">
    <source>
        <dbReference type="EMBL" id="KAF9519698.1"/>
    </source>
</evidence>
<dbReference type="InterPro" id="IPR011989">
    <property type="entry name" value="ARM-like"/>
</dbReference>
<evidence type="ECO:0000256" key="9">
    <source>
        <dbReference type="RuleBase" id="RU366037"/>
    </source>
</evidence>
<dbReference type="InterPro" id="IPR013598">
    <property type="entry name" value="Exportin-1/Importin-b-like"/>
</dbReference>
<evidence type="ECO:0000256" key="7">
    <source>
        <dbReference type="ARBA" id="ARBA00022884"/>
    </source>
</evidence>
<evidence type="ECO:0000259" key="11">
    <source>
        <dbReference type="Pfam" id="PF19282"/>
    </source>
</evidence>
<evidence type="ECO:0000256" key="5">
    <source>
        <dbReference type="ARBA" id="ARBA00022490"/>
    </source>
</evidence>
<dbReference type="SUPFAM" id="SSF48371">
    <property type="entry name" value="ARM repeat"/>
    <property type="match status" value="1"/>
</dbReference>
<comment type="subcellular location">
    <subcellularLocation>
        <location evidence="1 9">Cytoplasm</location>
    </subcellularLocation>
    <subcellularLocation>
        <location evidence="9">Nucleus</location>
    </subcellularLocation>
    <text evidence="9">Shuttles between the nucleus and the cytoplasm.</text>
</comment>
<dbReference type="GO" id="GO:0005737">
    <property type="term" value="C:cytoplasm"/>
    <property type="evidence" value="ECO:0007669"/>
    <property type="project" value="UniProtKB-SubCell"/>
</dbReference>
<dbReference type="EMBL" id="MU128916">
    <property type="protein sequence ID" value="KAF9519698.1"/>
    <property type="molecule type" value="Genomic_DNA"/>
</dbReference>
<protein>
    <recommendedName>
        <fullName evidence="3 9">Exportin-T</fullName>
    </recommendedName>
    <alternativeName>
        <fullName evidence="9">Exportin(tRNA)</fullName>
    </alternativeName>
    <alternativeName>
        <fullName evidence="9">tRNA exportin</fullName>
    </alternativeName>
</protein>
<dbReference type="Proteomes" id="UP000886523">
    <property type="component" value="Unassembled WGS sequence"/>
</dbReference>
<dbReference type="GO" id="GO:0031267">
    <property type="term" value="F:small GTPase binding"/>
    <property type="evidence" value="ECO:0007669"/>
    <property type="project" value="InterPro"/>
</dbReference>
<proteinExistence type="inferred from homology"/>
<feature type="domain" description="Exportin-1/Importin-beta-like" evidence="10">
    <location>
        <begin position="111"/>
        <end position="290"/>
    </location>
</feature>
<keyword evidence="8 9" id="KW-0539">Nucleus</keyword>
<evidence type="ECO:0000256" key="6">
    <source>
        <dbReference type="ARBA" id="ARBA00022555"/>
    </source>
</evidence>
<reference evidence="12" key="1">
    <citation type="journal article" date="2020" name="Nat. Commun.">
        <title>Large-scale genome sequencing of mycorrhizal fungi provides insights into the early evolution of symbiotic traits.</title>
        <authorList>
            <person name="Miyauchi S."/>
            <person name="Kiss E."/>
            <person name="Kuo A."/>
            <person name="Drula E."/>
            <person name="Kohler A."/>
            <person name="Sanchez-Garcia M."/>
            <person name="Morin E."/>
            <person name="Andreopoulos B."/>
            <person name="Barry K.W."/>
            <person name="Bonito G."/>
            <person name="Buee M."/>
            <person name="Carver A."/>
            <person name="Chen C."/>
            <person name="Cichocki N."/>
            <person name="Clum A."/>
            <person name="Culley D."/>
            <person name="Crous P.W."/>
            <person name="Fauchery L."/>
            <person name="Girlanda M."/>
            <person name="Hayes R.D."/>
            <person name="Keri Z."/>
            <person name="LaButti K."/>
            <person name="Lipzen A."/>
            <person name="Lombard V."/>
            <person name="Magnuson J."/>
            <person name="Maillard F."/>
            <person name="Murat C."/>
            <person name="Nolan M."/>
            <person name="Ohm R.A."/>
            <person name="Pangilinan J."/>
            <person name="Pereira M.F."/>
            <person name="Perotto S."/>
            <person name="Peter M."/>
            <person name="Pfister S."/>
            <person name="Riley R."/>
            <person name="Sitrit Y."/>
            <person name="Stielow J.B."/>
            <person name="Szollosi G."/>
            <person name="Zifcakova L."/>
            <person name="Stursova M."/>
            <person name="Spatafora J.W."/>
            <person name="Tedersoo L."/>
            <person name="Vaario L.M."/>
            <person name="Yamada A."/>
            <person name="Yan M."/>
            <person name="Wang P."/>
            <person name="Xu J."/>
            <person name="Bruns T."/>
            <person name="Baldrian P."/>
            <person name="Vilgalys R."/>
            <person name="Dunand C."/>
            <person name="Henrissat B."/>
            <person name="Grigoriev I.V."/>
            <person name="Hibbett D."/>
            <person name="Nagy L.G."/>
            <person name="Martin F.M."/>
        </authorList>
    </citation>
    <scope>NUCLEOTIDE SEQUENCE</scope>
    <source>
        <strain evidence="12">UP504</strain>
    </source>
</reference>
<dbReference type="PANTHER" id="PTHR15952:SF11">
    <property type="entry name" value="EXPORTIN-T"/>
    <property type="match status" value="1"/>
</dbReference>
<dbReference type="GO" id="GO:0000049">
    <property type="term" value="F:tRNA binding"/>
    <property type="evidence" value="ECO:0007669"/>
    <property type="project" value="UniProtKB-UniRule"/>
</dbReference>
<keyword evidence="5 9" id="KW-0963">Cytoplasm</keyword>
<dbReference type="InterPro" id="IPR016024">
    <property type="entry name" value="ARM-type_fold"/>
</dbReference>
<dbReference type="GO" id="GO:0071528">
    <property type="term" value="P:tRNA re-export from nucleus"/>
    <property type="evidence" value="ECO:0007669"/>
    <property type="project" value="UniProtKB-UniRule"/>
</dbReference>
<keyword evidence="6 9" id="KW-0820">tRNA-binding</keyword>
<dbReference type="InterPro" id="IPR045546">
    <property type="entry name" value="Exportin-T_C"/>
</dbReference>
<comment type="similarity">
    <text evidence="2 9">Belongs to the exportin family.</text>
</comment>
<evidence type="ECO:0000256" key="2">
    <source>
        <dbReference type="ARBA" id="ARBA00009466"/>
    </source>
</evidence>
<dbReference type="PANTHER" id="PTHR15952">
    <property type="entry name" value="EXPORTIN-T/LOS1"/>
    <property type="match status" value="1"/>
</dbReference>
<accession>A0A9P6E1Q6</accession>
<dbReference type="OrthoDB" id="26399at2759"/>
<dbReference type="Pfam" id="PF08389">
    <property type="entry name" value="Xpo1"/>
    <property type="match status" value="1"/>
</dbReference>
<dbReference type="AlphaFoldDB" id="A0A9P6E1Q6"/>